<protein>
    <submittedName>
        <fullName evidence="3">Esterase-like activity of phytase family protein</fullName>
    </submittedName>
</protein>
<keyword evidence="4" id="KW-1185">Reference proteome</keyword>
<reference evidence="4" key="1">
    <citation type="journal article" date="2019" name="Int. J. Syst. Evol. Microbiol.">
        <title>The Global Catalogue of Microorganisms (GCM) 10K type strain sequencing project: providing services to taxonomists for standard genome sequencing and annotation.</title>
        <authorList>
            <consortium name="The Broad Institute Genomics Platform"/>
            <consortium name="The Broad Institute Genome Sequencing Center for Infectious Disease"/>
            <person name="Wu L."/>
            <person name="Ma J."/>
        </authorList>
    </citation>
    <scope>NUCLEOTIDE SEQUENCE [LARGE SCALE GENOMIC DNA]</scope>
    <source>
        <strain evidence="4">JCM 15503</strain>
    </source>
</reference>
<evidence type="ECO:0000256" key="1">
    <source>
        <dbReference type="SAM" id="SignalP"/>
    </source>
</evidence>
<gene>
    <name evidence="3" type="ORF">GCM10009107_62640</name>
</gene>
<proteinExistence type="predicted"/>
<dbReference type="EMBL" id="BAAAEW010000052">
    <property type="protein sequence ID" value="GAA0770711.1"/>
    <property type="molecule type" value="Genomic_DNA"/>
</dbReference>
<feature type="chain" id="PRO_5046927912" evidence="1">
    <location>
        <begin position="23"/>
        <end position="432"/>
    </location>
</feature>
<dbReference type="PANTHER" id="PTHR37957:SF1">
    <property type="entry name" value="PHYTASE-LIKE DOMAIN-CONTAINING PROTEIN"/>
    <property type="match status" value="1"/>
</dbReference>
<name>A0ABP3VZ33_9BURK</name>
<comment type="caution">
    <text evidence="3">The sequence shown here is derived from an EMBL/GenBank/DDBJ whole genome shotgun (WGS) entry which is preliminary data.</text>
</comment>
<dbReference type="Pfam" id="PF13449">
    <property type="entry name" value="Phytase-like"/>
    <property type="match status" value="1"/>
</dbReference>
<evidence type="ECO:0000313" key="4">
    <source>
        <dbReference type="Proteomes" id="UP001500279"/>
    </source>
</evidence>
<accession>A0ABP3VZ33</accession>
<feature type="domain" description="Phytase-like" evidence="2">
    <location>
        <begin position="60"/>
        <end position="399"/>
    </location>
</feature>
<evidence type="ECO:0000313" key="3">
    <source>
        <dbReference type="EMBL" id="GAA0770711.1"/>
    </source>
</evidence>
<sequence>MSFPRFVLSALALASLCAAAQAAELVGYASMPADTFAKGPTAGQFVSSANGRTLPLVDKQAVQGFSAVLPGPVAGTYRVMPDNGFGNKANSPDAMLRTYTLQPNFRSWDGAALVGEGNVVPVNEKTGAVVAAFTDETFTALKDPDGLIGFTKVADREFYPYSGSGPGAANIPVPQKVRDGGYLTGSDLDIESMRRDKNGYFWFGDEFGPFLVKTNKNGKVLRAAIPMAGVQSPDNPFLNGAQPTLNGSNGFEGMAINAAGDHLYTLLEGSVVGDTPKTLRINEFSVDDEAYTGRQWHYKLDDAGTNIGDMTAVNAHQFIVLERNGTQDPRFKRVFLIDLNVVDADGNVQKTEIADLMNLADPHDLNQDSSQTFTFPWVTIEDVLVLDASTLLIINDNNYPGSSKTAGVPDITEFLQVKLDQKLALKDKTPLN</sequence>
<dbReference type="PANTHER" id="PTHR37957">
    <property type="entry name" value="BLR7070 PROTEIN"/>
    <property type="match status" value="1"/>
</dbReference>
<dbReference type="InterPro" id="IPR027372">
    <property type="entry name" value="Phytase-like_dom"/>
</dbReference>
<dbReference type="Proteomes" id="UP001500279">
    <property type="component" value="Unassembled WGS sequence"/>
</dbReference>
<feature type="signal peptide" evidence="1">
    <location>
        <begin position="1"/>
        <end position="22"/>
    </location>
</feature>
<keyword evidence="1" id="KW-0732">Signal</keyword>
<organism evidence="3 4">
    <name type="scientific">Ideonella azotifigens</name>
    <dbReference type="NCBI Taxonomy" id="513160"/>
    <lineage>
        <taxon>Bacteria</taxon>
        <taxon>Pseudomonadati</taxon>
        <taxon>Pseudomonadota</taxon>
        <taxon>Betaproteobacteria</taxon>
        <taxon>Burkholderiales</taxon>
        <taxon>Sphaerotilaceae</taxon>
        <taxon>Ideonella</taxon>
    </lineage>
</organism>
<evidence type="ECO:0000259" key="2">
    <source>
        <dbReference type="Pfam" id="PF13449"/>
    </source>
</evidence>
<dbReference type="RefSeq" id="WP_141290967.1">
    <property type="nucleotide sequence ID" value="NZ_BAAAEW010000052.1"/>
</dbReference>